<feature type="domain" description="Branched-chain alpha-ketoacid dehydrogenase kinase/Pyruvate dehydrogenase kinase N-terminal" evidence="9">
    <location>
        <begin position="26"/>
        <end position="188"/>
    </location>
</feature>
<accession>A0A8M1G3F9</accession>
<name>A0A8M1G3F9_URSMA</name>
<dbReference type="Proteomes" id="UP000261680">
    <property type="component" value="Chromosome X"/>
</dbReference>
<proteinExistence type="inferred from homology"/>
<dbReference type="PANTHER" id="PTHR11947:SF21">
    <property type="entry name" value="[PYRUVATE DEHYDROGENASE (ACETYL-TRANSFERRING)] KINASE ISOZYME 3, MITOCHONDRIAL"/>
    <property type="match status" value="1"/>
</dbReference>
<evidence type="ECO:0000313" key="11">
    <source>
        <dbReference type="RefSeq" id="XP_040489330.1"/>
    </source>
</evidence>
<dbReference type="InterPro" id="IPR039028">
    <property type="entry name" value="BCKD/PDK"/>
</dbReference>
<evidence type="ECO:0000256" key="4">
    <source>
        <dbReference type="ARBA" id="ARBA00022777"/>
    </source>
</evidence>
<dbReference type="RefSeq" id="XP_040489330.1">
    <property type="nucleotide sequence ID" value="XM_040633396.1"/>
</dbReference>
<keyword evidence="3 7" id="KW-0547">Nucleotide-binding</keyword>
<organism evidence="10 11">
    <name type="scientific">Ursus maritimus</name>
    <name type="common">Polar bear</name>
    <name type="synonym">Thalarctos maritimus</name>
    <dbReference type="NCBI Taxonomy" id="29073"/>
    <lineage>
        <taxon>Eukaryota</taxon>
        <taxon>Metazoa</taxon>
        <taxon>Chordata</taxon>
        <taxon>Craniata</taxon>
        <taxon>Vertebrata</taxon>
        <taxon>Euteleostomi</taxon>
        <taxon>Mammalia</taxon>
        <taxon>Eutheria</taxon>
        <taxon>Laurasiatheria</taxon>
        <taxon>Carnivora</taxon>
        <taxon>Caniformia</taxon>
        <taxon>Ursidae</taxon>
        <taxon>Ursus</taxon>
    </lineage>
</organism>
<dbReference type="AlphaFoldDB" id="A0A8M1G3F9"/>
<dbReference type="PANTHER" id="PTHR11947">
    <property type="entry name" value="PYRUVATE DEHYDROGENASE KINASE"/>
    <property type="match status" value="1"/>
</dbReference>
<evidence type="ECO:0000259" key="9">
    <source>
        <dbReference type="Pfam" id="PF10436"/>
    </source>
</evidence>
<keyword evidence="4 7" id="KW-0418">Kinase</keyword>
<evidence type="ECO:0000256" key="2">
    <source>
        <dbReference type="ARBA" id="ARBA00022679"/>
    </source>
</evidence>
<evidence type="ECO:0000256" key="8">
    <source>
        <dbReference type="SAM" id="MobiDB-lite"/>
    </source>
</evidence>
<dbReference type="InterPro" id="IPR018955">
    <property type="entry name" value="BCDHK/PDK_N"/>
</dbReference>
<protein>
    <recommendedName>
        <fullName evidence="7">Protein-serine/threonine kinase</fullName>
        <ecNumber evidence="7">2.7.11.-</ecNumber>
    </recommendedName>
</protein>
<gene>
    <name evidence="11" type="primary">PDK3</name>
</gene>
<dbReference type="EC" id="2.7.11.-" evidence="7"/>
<evidence type="ECO:0000256" key="1">
    <source>
        <dbReference type="ARBA" id="ARBA00006155"/>
    </source>
</evidence>
<dbReference type="GO" id="GO:0005759">
    <property type="term" value="C:mitochondrial matrix"/>
    <property type="evidence" value="ECO:0007669"/>
    <property type="project" value="UniProtKB-SubCell"/>
</dbReference>
<dbReference type="GO" id="GO:0010906">
    <property type="term" value="P:regulation of glucose metabolic process"/>
    <property type="evidence" value="ECO:0007669"/>
    <property type="project" value="TreeGrafter"/>
</dbReference>
<keyword evidence="10" id="KW-1185">Reference proteome</keyword>
<comment type="subcellular location">
    <subcellularLocation>
        <location evidence="7">Mitochondrion matrix</location>
    </subcellularLocation>
</comment>
<dbReference type="InterPro" id="IPR036784">
    <property type="entry name" value="AK/P_DHK_N_sf"/>
</dbReference>
<comment type="similarity">
    <text evidence="1 7">Belongs to the PDK/BCKDK protein kinase family.</text>
</comment>
<dbReference type="CTD" id="5165"/>
<dbReference type="GeneID" id="103668186"/>
<evidence type="ECO:0000313" key="10">
    <source>
        <dbReference type="Proteomes" id="UP000261680"/>
    </source>
</evidence>
<feature type="compositionally biased region" description="Basic and acidic residues" evidence="8">
    <location>
        <begin position="357"/>
        <end position="378"/>
    </location>
</feature>
<reference evidence="10" key="1">
    <citation type="submission" date="2024-06" db="UniProtKB">
        <authorList>
            <consortium name="RefSeq"/>
        </authorList>
    </citation>
    <scope>NUCLEOTIDE SEQUENCE [LARGE SCALE GENOMIC DNA]</scope>
</reference>
<keyword evidence="2 7" id="KW-0808">Transferase</keyword>
<dbReference type="GO" id="GO:0004740">
    <property type="term" value="F:pyruvate dehydrogenase (acetyl-transferring) kinase activity"/>
    <property type="evidence" value="ECO:0007669"/>
    <property type="project" value="TreeGrafter"/>
</dbReference>
<evidence type="ECO:0000256" key="7">
    <source>
        <dbReference type="RuleBase" id="RU366032"/>
    </source>
</evidence>
<dbReference type="Pfam" id="PF10436">
    <property type="entry name" value="BCDHK_Adom3"/>
    <property type="match status" value="1"/>
</dbReference>
<dbReference type="Gene3D" id="3.30.565.10">
    <property type="entry name" value="Histidine kinase-like ATPase, C-terminal domain"/>
    <property type="match status" value="2"/>
</dbReference>
<reference evidence="11" key="2">
    <citation type="submission" date="2025-08" db="UniProtKB">
        <authorList>
            <consortium name="RefSeq"/>
        </authorList>
    </citation>
    <scope>IDENTIFICATION</scope>
    <source>
        <tissue evidence="11">Whole blood</tissue>
    </source>
</reference>
<keyword evidence="6 7" id="KW-0496">Mitochondrion</keyword>
<dbReference type="GO" id="GO:0005524">
    <property type="term" value="F:ATP binding"/>
    <property type="evidence" value="ECO:0007669"/>
    <property type="project" value="UniProtKB-UniRule"/>
</dbReference>
<evidence type="ECO:0000256" key="6">
    <source>
        <dbReference type="ARBA" id="ARBA00023128"/>
    </source>
</evidence>
<feature type="region of interest" description="Disordered" evidence="8">
    <location>
        <begin position="347"/>
        <end position="378"/>
    </location>
</feature>
<evidence type="ECO:0000256" key="3">
    <source>
        <dbReference type="ARBA" id="ARBA00022741"/>
    </source>
</evidence>
<dbReference type="FunFam" id="1.20.140.20:FF:000001">
    <property type="entry name" value="[Pyruvate dehydrogenase (acetyl-transferring)] kinase isozyme 2, mitochondrial"/>
    <property type="match status" value="1"/>
</dbReference>
<keyword evidence="5 7" id="KW-0067">ATP-binding</keyword>
<dbReference type="Gene3D" id="1.20.140.20">
    <property type="entry name" value="Alpha-ketoacid/pyruvate dehydrogenase kinase, N-terminal domain"/>
    <property type="match status" value="1"/>
</dbReference>
<sequence>MRLFRWLLKQPVPKQIERYSRFSPSPLSIKQFLDFGRDNACEKTSYMFLRKELPVRLANTMREVNLLPDNLLNRPSVGLVQSWYMQSFLELLEYENKSPEDPQVLDNFLQVLIKVRNRHNDVVPTMAQGVIEYKEKFGFDPFISSNIQYFLDRFYTNRISFRMLINQHTLLFGGDTNPAHPKHIGSIDPTCNVADVVKDAYETAKMLCEQYYLVAPELEVEEFNAKAPDKPIQVVYVPSHLFHMLFELFKNSMRATVELYEDKKEAYPSVKTLVTLGKEDLSIKAGFGYGLPISRLYARYFQGDLKLYSMEGVGTDAVIYLKALSSESFERLPVFNKSAWRHYKTTPEADDWSNPSREPRDASKYKAKQDKIKTNRTF</sequence>
<dbReference type="SUPFAM" id="SSF55874">
    <property type="entry name" value="ATPase domain of HSP90 chaperone/DNA topoisomerase II/histidine kinase"/>
    <property type="match status" value="1"/>
</dbReference>
<dbReference type="InterPro" id="IPR036890">
    <property type="entry name" value="HATPase_C_sf"/>
</dbReference>
<evidence type="ECO:0000256" key="5">
    <source>
        <dbReference type="ARBA" id="ARBA00022840"/>
    </source>
</evidence>
<keyword evidence="11" id="KW-0670">Pyruvate</keyword>
<dbReference type="SUPFAM" id="SSF69012">
    <property type="entry name" value="alpha-ketoacid dehydrogenase kinase, N-terminal domain"/>
    <property type="match status" value="1"/>
</dbReference>